<evidence type="ECO:0000313" key="1">
    <source>
        <dbReference type="EMBL" id="QCB93288.1"/>
    </source>
</evidence>
<protein>
    <submittedName>
        <fullName evidence="1">Uncharacterized protein</fullName>
    </submittedName>
</protein>
<dbReference type="Pfam" id="PF15892">
    <property type="entry name" value="BNR_4"/>
    <property type="match status" value="1"/>
</dbReference>
<accession>A0A4P7SI52</accession>
<dbReference type="EMBL" id="CP039291">
    <property type="protein sequence ID" value="QCB93288.1"/>
    <property type="molecule type" value="Genomic_DNA"/>
</dbReference>
<dbReference type="KEGG" id="celz:E5225_06725"/>
<dbReference type="SUPFAM" id="SSF50939">
    <property type="entry name" value="Sialidases"/>
    <property type="match status" value="1"/>
</dbReference>
<proteinExistence type="predicted"/>
<dbReference type="AlphaFoldDB" id="A0A4P7SI52"/>
<dbReference type="RefSeq" id="WP_135974247.1">
    <property type="nucleotide sequence ID" value="NZ_CP039291.1"/>
</dbReference>
<organism evidence="1 2">
    <name type="scientific">Cellulomonas shaoxiangyii</name>
    <dbReference type="NCBI Taxonomy" id="2566013"/>
    <lineage>
        <taxon>Bacteria</taxon>
        <taxon>Bacillati</taxon>
        <taxon>Actinomycetota</taxon>
        <taxon>Actinomycetes</taxon>
        <taxon>Micrococcales</taxon>
        <taxon>Cellulomonadaceae</taxon>
        <taxon>Cellulomonas</taxon>
    </lineage>
</organism>
<evidence type="ECO:0000313" key="2">
    <source>
        <dbReference type="Proteomes" id="UP000296469"/>
    </source>
</evidence>
<gene>
    <name evidence="1" type="ORF">E5225_06725</name>
</gene>
<dbReference type="OrthoDB" id="223410at2"/>
<dbReference type="Proteomes" id="UP000296469">
    <property type="component" value="Chromosome"/>
</dbReference>
<dbReference type="InterPro" id="IPR036278">
    <property type="entry name" value="Sialidase_sf"/>
</dbReference>
<sequence>MAYPPYVLTRAVSVGGAMTVEAAKSLRISLKVTSTRSLVWDETGYRFESEPAEVLSEPGTEATVVLPRTDVPGWRDGRTGALIDVSAPGSHTHTYRALLSFRDADGRTLGIPPVEVGPFVLPGGDGSTLDLDKTVPVGTVSGQVVSIPDSWSAIVAAAQKAAEDAAAALAGATTVAAEALTLARAAAPRAARPLVDIHPLPGTLWGATTQNSVSWGMDNVTTAPDGTQYAAWWSGGTRPHAIIGKRVRDEWQTFDLTTLAGDPLGFTVDLHNGLDIGVDAAGFVHLVGNVHSAPIRYVRSAAPGDITAWTVEVMVGDETEVSYPSFFKVDGALLFGFRQGGSGSGDYVLNRWGGAAWTRVAKVIDGAASGQSPYVNHVAVERAGGAHPGRMHLTWCWRRTSAVNTNHDICYAYSDDAGVTWRRSDDSAYVGPITLDTSEVGVAIPENGGLLNSMGCEVDAAGRVHTAAFRYDANGYTQIHHVWLDDTGWHSEQVTDLTYRLEMTGSTVQGTLGNTSVVTTASGRTYLIWRYRREGRRGSLRMIDLTPGDDLYGTDFAIAELELGDARPSFDTQALYERDELRILLCPGKSNGQAEEFLDDRLWYHVWGAVLVIDLSRIGLLEQGAARLPRMTTIASRGGFATENITATTPTTIGQDQSLPLIPTMLDSQVRMLLVRAFVRYSRPGGTVATIGLRQVNETTGETIDRDLTAASSGTTMRPRYGPWRPVEVYDDNTPEAVGYIQLVGSVDTGTATVGRRSLDLGAIII</sequence>
<keyword evidence="2" id="KW-1185">Reference proteome</keyword>
<name>A0A4P7SI52_9CELL</name>
<reference evidence="1 2" key="1">
    <citation type="submission" date="2019-04" db="EMBL/GenBank/DDBJ databases">
        <title>Isolation and identification of Cellulomonas shaoxiangyii sp. Nov. isolated from feces of the Tibetan antelopes (Pantholops hodgsonii) in the Qinghai-Tibet plateau of China.</title>
        <authorList>
            <person name="Tian Z."/>
        </authorList>
    </citation>
    <scope>NUCLEOTIDE SEQUENCE [LARGE SCALE GENOMIC DNA]</scope>
    <source>
        <strain evidence="1 2">Z28</strain>
    </source>
</reference>